<keyword evidence="2" id="KW-0238">DNA-binding</keyword>
<dbReference type="CDD" id="cd06267">
    <property type="entry name" value="PBP1_LacI_sugar_binding-like"/>
    <property type="match status" value="1"/>
</dbReference>
<dbReference type="InterPro" id="IPR010982">
    <property type="entry name" value="Lambda_DNA-bd_dom_sf"/>
</dbReference>
<dbReference type="PROSITE" id="PS50932">
    <property type="entry name" value="HTH_LACI_2"/>
    <property type="match status" value="1"/>
</dbReference>
<protein>
    <submittedName>
        <fullName evidence="6">Catabolite control protein A</fullName>
    </submittedName>
</protein>
<evidence type="ECO:0000256" key="2">
    <source>
        <dbReference type="ARBA" id="ARBA00023125"/>
    </source>
</evidence>
<dbReference type="PANTHER" id="PTHR30146:SF153">
    <property type="entry name" value="LACTOSE OPERON REPRESSOR"/>
    <property type="match status" value="1"/>
</dbReference>
<dbReference type="RefSeq" id="WP_119141753.1">
    <property type="nucleotide sequence ID" value="NZ_CBCSFL010000007.1"/>
</dbReference>
<dbReference type="InterPro" id="IPR046335">
    <property type="entry name" value="LacI/GalR-like_sensor"/>
</dbReference>
<gene>
    <name evidence="6" type="primary">ccpA</name>
    <name evidence="6" type="ORF">CCOS865_02750</name>
</gene>
<evidence type="ECO:0000256" key="3">
    <source>
        <dbReference type="ARBA" id="ARBA00023163"/>
    </source>
</evidence>
<dbReference type="CDD" id="cd01392">
    <property type="entry name" value="HTH_LacI"/>
    <property type="match status" value="1"/>
</dbReference>
<dbReference type="InterPro" id="IPR028082">
    <property type="entry name" value="Peripla_BP_I"/>
</dbReference>
<dbReference type="SMART" id="SM00354">
    <property type="entry name" value="HTH_LACI"/>
    <property type="match status" value="1"/>
</dbReference>
<keyword evidence="3" id="KW-0804">Transcription</keyword>
<keyword evidence="7" id="KW-1185">Reference proteome</keyword>
<dbReference type="Pfam" id="PF13377">
    <property type="entry name" value="Peripla_BP_3"/>
    <property type="match status" value="1"/>
</dbReference>
<dbReference type="Pfam" id="PF00356">
    <property type="entry name" value="LacI"/>
    <property type="match status" value="1"/>
</dbReference>
<proteinExistence type="predicted"/>
<evidence type="ECO:0000313" key="7">
    <source>
        <dbReference type="Proteomes" id="UP000263595"/>
    </source>
</evidence>
<feature type="domain" description="HTH lacI-type" evidence="5">
    <location>
        <begin position="6"/>
        <end position="60"/>
    </location>
</feature>
<dbReference type="SUPFAM" id="SSF53822">
    <property type="entry name" value="Periplasmic binding protein-like I"/>
    <property type="match status" value="1"/>
</dbReference>
<dbReference type="AlphaFoldDB" id="A0A383RUN2"/>
<accession>A0A383RUN2</accession>
<dbReference type="SUPFAM" id="SSF47413">
    <property type="entry name" value="lambda repressor-like DNA-binding domains"/>
    <property type="match status" value="1"/>
</dbReference>
<dbReference type="Gene3D" id="3.40.50.2300">
    <property type="match status" value="2"/>
</dbReference>
<reference evidence="7" key="1">
    <citation type="submission" date="2018-08" db="EMBL/GenBank/DDBJ databases">
        <authorList>
            <person name="Blom J."/>
        </authorList>
    </citation>
    <scope>NUCLEOTIDE SEQUENCE [LARGE SCALE GENOMIC DNA]</scope>
    <source>
        <strain evidence="7">CCOS 865</strain>
    </source>
</reference>
<name>A0A383RUN2_9PSED</name>
<dbReference type="OrthoDB" id="5621819at2"/>
<dbReference type="InterPro" id="IPR000843">
    <property type="entry name" value="HTH_LacI"/>
</dbReference>
<dbReference type="PROSITE" id="PS50206">
    <property type="entry name" value="RHODANESE_3"/>
    <property type="match status" value="1"/>
</dbReference>
<dbReference type="EMBL" id="UNOZ01000019">
    <property type="protein sequence ID" value="SYX90483.1"/>
    <property type="molecule type" value="Genomic_DNA"/>
</dbReference>
<evidence type="ECO:0000259" key="4">
    <source>
        <dbReference type="PROSITE" id="PS50206"/>
    </source>
</evidence>
<dbReference type="Proteomes" id="UP000263595">
    <property type="component" value="Unassembled WGS sequence"/>
</dbReference>
<feature type="domain" description="Rhodanese" evidence="4">
    <location>
        <begin position="146"/>
        <end position="201"/>
    </location>
</feature>
<dbReference type="InterPro" id="IPR001763">
    <property type="entry name" value="Rhodanese-like_dom"/>
</dbReference>
<dbReference type="GO" id="GO:0000976">
    <property type="term" value="F:transcription cis-regulatory region binding"/>
    <property type="evidence" value="ECO:0007669"/>
    <property type="project" value="TreeGrafter"/>
</dbReference>
<organism evidence="6 7">
    <name type="scientific">Pseudomonas reidholzensis</name>
    <dbReference type="NCBI Taxonomy" id="1785162"/>
    <lineage>
        <taxon>Bacteria</taxon>
        <taxon>Pseudomonadati</taxon>
        <taxon>Pseudomonadota</taxon>
        <taxon>Gammaproteobacteria</taxon>
        <taxon>Pseudomonadales</taxon>
        <taxon>Pseudomonadaceae</taxon>
        <taxon>Pseudomonas</taxon>
    </lineage>
</organism>
<sequence length="335" mass="35652">MNKPFTTLDDVALAAGMSRAQTSRALRGDPGVRAETRERIAKIAAELGYRPNLAARSLMSAHSSMVGLLIGDPNNPFHIELAQAIDHALVKAGFEPITTLRASDDDCATSAVERLLRLRAAGVILIANSLSAKAINSIADSLPCVYLGSLQIKHPRVTVITVDDHGGIRKAMEHLLALGHRRIAHLGGGTEASARERTKAYCDVMTEAGLTPFYLRGTHDAASGRRGVDTLFADPEPPTAILASNDYLALGILDRLRGMGLSVPHDVSVVGFDDIPSASNSVFALSTVRQDPQAQAQTAVAALQDIIAGTPKRIKRHVMPVELILRTSSAAPKKT</sequence>
<evidence type="ECO:0000259" key="5">
    <source>
        <dbReference type="PROSITE" id="PS50932"/>
    </source>
</evidence>
<dbReference type="GO" id="GO:0003700">
    <property type="term" value="F:DNA-binding transcription factor activity"/>
    <property type="evidence" value="ECO:0007669"/>
    <property type="project" value="TreeGrafter"/>
</dbReference>
<dbReference type="PANTHER" id="PTHR30146">
    <property type="entry name" value="LACI-RELATED TRANSCRIPTIONAL REPRESSOR"/>
    <property type="match status" value="1"/>
</dbReference>
<evidence type="ECO:0000313" key="6">
    <source>
        <dbReference type="EMBL" id="SYX90483.1"/>
    </source>
</evidence>
<keyword evidence="1" id="KW-0805">Transcription regulation</keyword>
<dbReference type="Gene3D" id="1.10.260.40">
    <property type="entry name" value="lambda repressor-like DNA-binding domains"/>
    <property type="match status" value="1"/>
</dbReference>
<evidence type="ECO:0000256" key="1">
    <source>
        <dbReference type="ARBA" id="ARBA00023015"/>
    </source>
</evidence>